<dbReference type="SUPFAM" id="SSF51445">
    <property type="entry name" value="(Trans)glycosidases"/>
    <property type="match status" value="1"/>
</dbReference>
<dbReference type="Pfam" id="PF11941">
    <property type="entry name" value="DUF3459"/>
    <property type="match status" value="1"/>
</dbReference>
<evidence type="ECO:0000259" key="17">
    <source>
        <dbReference type="SMART" id="SM00642"/>
    </source>
</evidence>
<dbReference type="AlphaFoldDB" id="A0A4Q6Y957"/>
<dbReference type="NCBIfam" id="TIGR02402">
    <property type="entry name" value="trehalose_TreZ"/>
    <property type="match status" value="1"/>
</dbReference>
<evidence type="ECO:0000256" key="6">
    <source>
        <dbReference type="ARBA" id="ARBA00022490"/>
    </source>
</evidence>
<dbReference type="OrthoDB" id="9800174at2"/>
<evidence type="ECO:0000256" key="10">
    <source>
        <dbReference type="ARBA" id="ARBA00032057"/>
    </source>
</evidence>
<evidence type="ECO:0000256" key="1">
    <source>
        <dbReference type="ARBA" id="ARBA00004496"/>
    </source>
</evidence>
<feature type="domain" description="Glycosyl hydrolase family 13 catalytic" evidence="17">
    <location>
        <begin position="141"/>
        <end position="518"/>
    </location>
</feature>
<dbReference type="InterPro" id="IPR022567">
    <property type="entry name" value="DUF3459"/>
</dbReference>
<sequence>MSLWGPRVSADGATLFRLWAPDRDAVTLEIDGAAPVAMRARDGGWFEADATAPAGTRYRFRLDADLAVPDPASRLQSGGVHGWSVVVPTPFVPSAVEAQSDASSISPSTSLGTNGVGAGPWQGRPWEEAVIQEVHVGVLGGYAGVAEALPALAELGITAIELMPVAAFAGSRNWGYDGVLPFAPAEAYGSPHDLRALVDRAHEHGLMILLDVVYNHFGPDGNYLGAYAGDFFHADRDTPWGGAVAVDRPEVAAYFVENALMWIADYGFDGLRFDAVHAIGNTAFLDRMAAEIRAHVAPERHVHLVLENESNDAARLGDDGFDAQWNDDFHNVLHVLLTGEREGYYADFAEGTTEKLARCLGEGFIYQGEGMPHQDGRPRGTPSAHLPPTAFVAFLQNHDQIGNRALGERLTTLVAPERLAAATALLLLCPQIPLLFMGDEAGSQTPFYFFTDFDDALADIVRDGRRREFAHFEAFSSESARETIPDPNAHETFAASRPIPHDEAVRWRELYRELLALRHTAIVPRLRGATADGAEVLGEGAVQAVWTLGDGAVLTLAINLGTEPVSVRSDTPLYAIGTPGAPASFAAWIKDAA</sequence>
<dbReference type="CDD" id="cd11325">
    <property type="entry name" value="AmyAc_GTHase"/>
    <property type="match status" value="1"/>
</dbReference>
<evidence type="ECO:0000256" key="7">
    <source>
        <dbReference type="ARBA" id="ARBA00022801"/>
    </source>
</evidence>
<dbReference type="GO" id="GO:0033942">
    <property type="term" value="F:4-alpha-D-(1-&gt;4)-alpha-D-glucanotrehalose trehalohydrolase activity"/>
    <property type="evidence" value="ECO:0007669"/>
    <property type="project" value="UniProtKB-EC"/>
</dbReference>
<dbReference type="UniPathway" id="UPA00299"/>
<evidence type="ECO:0000256" key="11">
    <source>
        <dbReference type="ARBA" id="ARBA00033284"/>
    </source>
</evidence>
<dbReference type="Proteomes" id="UP000292085">
    <property type="component" value="Unassembled WGS sequence"/>
</dbReference>
<dbReference type="GO" id="GO:0005737">
    <property type="term" value="C:cytoplasm"/>
    <property type="evidence" value="ECO:0007669"/>
    <property type="project" value="UniProtKB-SubCell"/>
</dbReference>
<feature type="site" description="Transition state stabilizer" evidence="16">
    <location>
        <position position="399"/>
    </location>
</feature>
<accession>A0A4Q6Y957</accession>
<dbReference type="Pfam" id="PF00128">
    <property type="entry name" value="Alpha-amylase"/>
    <property type="match status" value="1"/>
</dbReference>
<evidence type="ECO:0000256" key="16">
    <source>
        <dbReference type="PIRSR" id="PIRSR006337-3"/>
    </source>
</evidence>
<dbReference type="CDD" id="cd02853">
    <property type="entry name" value="E_set_MTHase_like_N"/>
    <property type="match status" value="1"/>
</dbReference>
<feature type="active site" description="Nucleophile" evidence="15">
    <location>
        <position position="274"/>
    </location>
</feature>
<protein>
    <recommendedName>
        <fullName evidence="5 13">Malto-oligosyltrehalose trehalohydrolase</fullName>
        <shortName evidence="14">MTHase</shortName>
        <ecNumber evidence="4 13">3.2.1.141</ecNumber>
    </recommendedName>
    <alternativeName>
        <fullName evidence="11 14">4-alpha-D-((1-&gt;4)-alpha-D-glucano)trehalose trehalohydrolase</fullName>
    </alternativeName>
    <alternativeName>
        <fullName evidence="10 14">Maltooligosyl trehalose trehalohydrolase</fullName>
    </alternativeName>
</protein>
<dbReference type="InterPro" id="IPR006047">
    <property type="entry name" value="GH13_cat_dom"/>
</dbReference>
<dbReference type="InterPro" id="IPR013783">
    <property type="entry name" value="Ig-like_fold"/>
</dbReference>
<evidence type="ECO:0000256" key="2">
    <source>
        <dbReference type="ARBA" id="ARBA00005199"/>
    </source>
</evidence>
<dbReference type="EMBL" id="SGIS01000002">
    <property type="protein sequence ID" value="RZF66079.1"/>
    <property type="molecule type" value="Genomic_DNA"/>
</dbReference>
<evidence type="ECO:0000256" key="12">
    <source>
        <dbReference type="ARBA" id="ARBA00034013"/>
    </source>
</evidence>
<comment type="pathway">
    <text evidence="2 14">Glycan biosynthesis; trehalose biosynthesis.</text>
</comment>
<dbReference type="InterPro" id="IPR014756">
    <property type="entry name" value="Ig_E-set"/>
</dbReference>
<dbReference type="Gene3D" id="3.20.20.80">
    <property type="entry name" value="Glycosidases"/>
    <property type="match status" value="1"/>
</dbReference>
<name>A0A4Q6Y957_9SPHN</name>
<keyword evidence="6" id="KW-0963">Cytoplasm</keyword>
<dbReference type="Gene3D" id="1.10.10.760">
    <property type="entry name" value="E-set domains of sugar-utilizing enzymes"/>
    <property type="match status" value="1"/>
</dbReference>
<evidence type="ECO:0000256" key="9">
    <source>
        <dbReference type="ARBA" id="ARBA00023295"/>
    </source>
</evidence>
<keyword evidence="7 14" id="KW-0378">Hydrolase</keyword>
<dbReference type="PANTHER" id="PTHR43651:SF11">
    <property type="entry name" value="MALTO-OLIGOSYLTREHALOSE TREHALOHYDROLASE"/>
    <property type="match status" value="1"/>
</dbReference>
<dbReference type="InterPro" id="IPR044901">
    <property type="entry name" value="Trehalose_TreZ_E-set_sf"/>
</dbReference>
<keyword evidence="9 14" id="KW-0326">Glycosidase</keyword>
<keyword evidence="19" id="KW-1185">Reference proteome</keyword>
<evidence type="ECO:0000256" key="8">
    <source>
        <dbReference type="ARBA" id="ARBA00023277"/>
    </source>
</evidence>
<dbReference type="RefSeq" id="WP_130154928.1">
    <property type="nucleotide sequence ID" value="NZ_SGIS01000002.1"/>
</dbReference>
<evidence type="ECO:0000256" key="4">
    <source>
        <dbReference type="ARBA" id="ARBA00012268"/>
    </source>
</evidence>
<evidence type="ECO:0000313" key="19">
    <source>
        <dbReference type="Proteomes" id="UP000292085"/>
    </source>
</evidence>
<dbReference type="GO" id="GO:0005992">
    <property type="term" value="P:trehalose biosynthetic process"/>
    <property type="evidence" value="ECO:0007669"/>
    <property type="project" value="UniProtKB-UniRule"/>
</dbReference>
<evidence type="ECO:0000256" key="14">
    <source>
        <dbReference type="PIRNR" id="PIRNR006337"/>
    </source>
</evidence>
<evidence type="ECO:0000256" key="3">
    <source>
        <dbReference type="ARBA" id="ARBA00008061"/>
    </source>
</evidence>
<dbReference type="SMART" id="SM00642">
    <property type="entry name" value="Aamy"/>
    <property type="match status" value="1"/>
</dbReference>
<dbReference type="PIRSF" id="PIRSF006337">
    <property type="entry name" value="Trehalose_TreZ"/>
    <property type="match status" value="1"/>
</dbReference>
<gene>
    <name evidence="18" type="primary">treZ</name>
    <name evidence="18" type="ORF">EWE75_01435</name>
</gene>
<evidence type="ECO:0000256" key="15">
    <source>
        <dbReference type="PIRSR" id="PIRSR006337-1"/>
    </source>
</evidence>
<evidence type="ECO:0000256" key="5">
    <source>
        <dbReference type="ARBA" id="ARBA00015938"/>
    </source>
</evidence>
<dbReference type="InterPro" id="IPR017853">
    <property type="entry name" value="GH"/>
</dbReference>
<comment type="subcellular location">
    <subcellularLocation>
        <location evidence="1 15">Cytoplasm</location>
    </subcellularLocation>
</comment>
<keyword evidence="8" id="KW-0119">Carbohydrate metabolism</keyword>
<proteinExistence type="inferred from homology"/>
<dbReference type="Gene3D" id="2.60.40.10">
    <property type="entry name" value="Immunoglobulins"/>
    <property type="match status" value="1"/>
</dbReference>
<dbReference type="PANTHER" id="PTHR43651">
    <property type="entry name" value="1,4-ALPHA-GLUCAN-BRANCHING ENZYME"/>
    <property type="match status" value="1"/>
</dbReference>
<evidence type="ECO:0000256" key="13">
    <source>
        <dbReference type="NCBIfam" id="TIGR02402"/>
    </source>
</evidence>
<comment type="caution">
    <text evidence="18">The sequence shown here is derived from an EMBL/GenBank/DDBJ whole genome shotgun (WGS) entry which is preliminary data.</text>
</comment>
<dbReference type="SUPFAM" id="SSF81296">
    <property type="entry name" value="E set domains"/>
    <property type="match status" value="1"/>
</dbReference>
<comment type="catalytic activity">
    <reaction evidence="12 14">
        <text>hydrolysis of (1-&gt;4)-alpha-D-glucosidic linkage in 4-alpha-D-[(1-&gt;4)-alpha-D-glucanosyl]n trehalose to yield trehalose and (1-&gt;4)-alpha-D-glucan.</text>
        <dbReference type="EC" id="3.2.1.141"/>
    </reaction>
</comment>
<comment type="similarity">
    <text evidence="3 14">Belongs to the glycosyl hydrolase 13 family.</text>
</comment>
<reference evidence="18 19" key="1">
    <citation type="submission" date="2019-02" db="EMBL/GenBank/DDBJ databases">
        <authorList>
            <person name="Li Y."/>
        </authorList>
    </citation>
    <scope>NUCLEOTIDE SEQUENCE [LARGE SCALE GENOMIC DNA]</scope>
    <source>
        <strain evidence="18 19">3-7</strain>
    </source>
</reference>
<dbReference type="EC" id="3.2.1.141" evidence="4 13"/>
<dbReference type="InterPro" id="IPR012768">
    <property type="entry name" value="Trehalose_TreZ"/>
</dbReference>
<evidence type="ECO:0000313" key="18">
    <source>
        <dbReference type="EMBL" id="RZF66079.1"/>
    </source>
</evidence>
<organism evidence="18 19">
    <name type="scientific">Sphingomonas populi</name>
    <dbReference type="NCBI Taxonomy" id="2484750"/>
    <lineage>
        <taxon>Bacteria</taxon>
        <taxon>Pseudomonadati</taxon>
        <taxon>Pseudomonadota</taxon>
        <taxon>Alphaproteobacteria</taxon>
        <taxon>Sphingomonadales</taxon>
        <taxon>Sphingomonadaceae</taxon>
        <taxon>Sphingomonas</taxon>
    </lineage>
</organism>
<feature type="active site" description="Proton donor" evidence="15">
    <location>
        <position position="307"/>
    </location>
</feature>